<dbReference type="PANTHER" id="PTHR44307">
    <property type="entry name" value="PHOSPHOETHANOLAMINE METHYLTRANSFERASE"/>
    <property type="match status" value="1"/>
</dbReference>
<comment type="pathway">
    <text evidence="1">Phospholipid metabolism; phosphatidylcholine biosynthesis.</text>
</comment>
<dbReference type="Pfam" id="PF13489">
    <property type="entry name" value="Methyltransf_23"/>
    <property type="match status" value="1"/>
</dbReference>
<comment type="caution">
    <text evidence="8">The sequence shown here is derived from an EMBL/GenBank/DDBJ whole genome shotgun (WGS) entry which is preliminary data.</text>
</comment>
<sequence length="281" mass="31083">MRATGADDDGIRRPSSADAPLEMALYEQHRVQQCLKGLMNKPLWTPEDTIEFDCMHYDGDAALDRAAERLALPRGARILDIGSGYGSTGRYLCTQYGLAVTGLELQHEIHDIAVLINARQFVPEDAVRAVHGDVLDDTTAAVLGGDYDGVVSFLVILHIPDRATLFRRLASLLRPGGRAYIEDYVRGRELSSNECERLLKVVACPYLPDRATYEEQAKSAGFKVVSDENVSPKWKGFTKSRVEVYARKTEAVPSMISFYETVAELFSSGAVEGMCLTLERC</sequence>
<comment type="catalytic activity">
    <reaction evidence="7">
        <text>N-methylethanolamine phosphate + S-adenosyl-L-methionine = N,N-dimethylethanolamine phosphate + S-adenosyl-L-homocysteine + H(+)</text>
        <dbReference type="Rhea" id="RHEA:25321"/>
        <dbReference type="ChEBI" id="CHEBI:15378"/>
        <dbReference type="ChEBI" id="CHEBI:57781"/>
        <dbReference type="ChEBI" id="CHEBI:57856"/>
        <dbReference type="ChEBI" id="CHEBI:58641"/>
        <dbReference type="ChEBI" id="CHEBI:59789"/>
        <dbReference type="EC" id="2.1.1.103"/>
    </reaction>
    <physiologicalReaction direction="left-to-right" evidence="7">
        <dbReference type="Rhea" id="RHEA:25322"/>
    </physiologicalReaction>
</comment>
<protein>
    <recommendedName>
        <fullName evidence="5">phosphoethanolamine N-methyltransferase</fullName>
        <ecNumber evidence="5">2.1.1.103</ecNumber>
    </recommendedName>
</protein>
<evidence type="ECO:0000256" key="7">
    <source>
        <dbReference type="ARBA" id="ARBA00047841"/>
    </source>
</evidence>
<dbReference type="CDD" id="cd02440">
    <property type="entry name" value="AdoMet_MTases"/>
    <property type="match status" value="1"/>
</dbReference>
<dbReference type="GO" id="GO:0032259">
    <property type="term" value="P:methylation"/>
    <property type="evidence" value="ECO:0007669"/>
    <property type="project" value="UniProtKB-KW"/>
</dbReference>
<evidence type="ECO:0000256" key="4">
    <source>
        <dbReference type="ARBA" id="ARBA00022679"/>
    </source>
</evidence>
<accession>A0A550CJN9</accession>
<evidence type="ECO:0000256" key="6">
    <source>
        <dbReference type="ARBA" id="ARBA00047619"/>
    </source>
</evidence>
<evidence type="ECO:0000256" key="2">
    <source>
        <dbReference type="ARBA" id="ARBA00005189"/>
    </source>
</evidence>
<dbReference type="STRING" id="97359.A0A550CJN9"/>
<gene>
    <name evidence="8" type="ORF">BD626DRAFT_490541</name>
</gene>
<reference evidence="8 9" key="1">
    <citation type="journal article" date="2019" name="New Phytol.">
        <title>Comparative genomics reveals unique wood-decay strategies and fruiting body development in the Schizophyllaceae.</title>
        <authorList>
            <person name="Almasi E."/>
            <person name="Sahu N."/>
            <person name="Krizsan K."/>
            <person name="Balint B."/>
            <person name="Kovacs G.M."/>
            <person name="Kiss B."/>
            <person name="Cseklye J."/>
            <person name="Drula E."/>
            <person name="Henrissat B."/>
            <person name="Nagy I."/>
            <person name="Chovatia M."/>
            <person name="Adam C."/>
            <person name="LaButti K."/>
            <person name="Lipzen A."/>
            <person name="Riley R."/>
            <person name="Grigoriev I.V."/>
            <person name="Nagy L.G."/>
        </authorList>
    </citation>
    <scope>NUCLEOTIDE SEQUENCE [LARGE SCALE GENOMIC DNA]</scope>
    <source>
        <strain evidence="8 9">NL-1724</strain>
    </source>
</reference>
<name>A0A550CJN9_9AGAR</name>
<evidence type="ECO:0000313" key="9">
    <source>
        <dbReference type="Proteomes" id="UP000320762"/>
    </source>
</evidence>
<comment type="pathway">
    <text evidence="2">Lipid metabolism.</text>
</comment>
<evidence type="ECO:0000256" key="5">
    <source>
        <dbReference type="ARBA" id="ARBA00035674"/>
    </source>
</evidence>
<evidence type="ECO:0000256" key="1">
    <source>
        <dbReference type="ARBA" id="ARBA00004969"/>
    </source>
</evidence>
<dbReference type="Gene3D" id="3.40.50.150">
    <property type="entry name" value="Vaccinia Virus protein VP39"/>
    <property type="match status" value="1"/>
</dbReference>
<dbReference type="EMBL" id="VDMD01000006">
    <property type="protein sequence ID" value="TRM64987.1"/>
    <property type="molecule type" value="Genomic_DNA"/>
</dbReference>
<evidence type="ECO:0000256" key="3">
    <source>
        <dbReference type="ARBA" id="ARBA00022603"/>
    </source>
</evidence>
<keyword evidence="3 8" id="KW-0489">Methyltransferase</keyword>
<dbReference type="Proteomes" id="UP000320762">
    <property type="component" value="Unassembled WGS sequence"/>
</dbReference>
<organism evidence="8 9">
    <name type="scientific">Schizophyllum amplum</name>
    <dbReference type="NCBI Taxonomy" id="97359"/>
    <lineage>
        <taxon>Eukaryota</taxon>
        <taxon>Fungi</taxon>
        <taxon>Dikarya</taxon>
        <taxon>Basidiomycota</taxon>
        <taxon>Agaricomycotina</taxon>
        <taxon>Agaricomycetes</taxon>
        <taxon>Agaricomycetidae</taxon>
        <taxon>Agaricales</taxon>
        <taxon>Schizophyllaceae</taxon>
        <taxon>Schizophyllum</taxon>
    </lineage>
</organism>
<dbReference type="EC" id="2.1.1.103" evidence="5"/>
<proteinExistence type="predicted"/>
<dbReference type="PANTHER" id="PTHR44307:SF2">
    <property type="entry name" value="PHOSPHOETHANOLAMINE METHYLTRANSFERASE ISOFORM X1"/>
    <property type="match status" value="1"/>
</dbReference>
<keyword evidence="4 8" id="KW-0808">Transferase</keyword>
<dbReference type="AlphaFoldDB" id="A0A550CJN9"/>
<dbReference type="InterPro" id="IPR029063">
    <property type="entry name" value="SAM-dependent_MTases_sf"/>
</dbReference>
<keyword evidence="9" id="KW-1185">Reference proteome</keyword>
<dbReference type="OrthoDB" id="506498at2759"/>
<comment type="catalytic activity">
    <reaction evidence="6">
        <text>N,N-dimethylethanolamine phosphate + S-adenosyl-L-methionine = phosphocholine + S-adenosyl-L-homocysteine + H(+)</text>
        <dbReference type="Rhea" id="RHEA:25325"/>
        <dbReference type="ChEBI" id="CHEBI:15378"/>
        <dbReference type="ChEBI" id="CHEBI:57856"/>
        <dbReference type="ChEBI" id="CHEBI:58641"/>
        <dbReference type="ChEBI" id="CHEBI:59789"/>
        <dbReference type="ChEBI" id="CHEBI:295975"/>
        <dbReference type="EC" id="2.1.1.103"/>
    </reaction>
    <physiologicalReaction direction="left-to-right" evidence="6">
        <dbReference type="Rhea" id="RHEA:25326"/>
    </physiologicalReaction>
</comment>
<dbReference type="GO" id="GO:0000234">
    <property type="term" value="F:phosphoethanolamine N-methyltransferase activity"/>
    <property type="evidence" value="ECO:0007669"/>
    <property type="project" value="UniProtKB-EC"/>
</dbReference>
<dbReference type="SUPFAM" id="SSF53335">
    <property type="entry name" value="S-adenosyl-L-methionine-dependent methyltransferases"/>
    <property type="match status" value="1"/>
</dbReference>
<evidence type="ECO:0000313" key="8">
    <source>
        <dbReference type="EMBL" id="TRM64987.1"/>
    </source>
</evidence>